<keyword evidence="6" id="KW-1185">Reference proteome</keyword>
<gene>
    <name evidence="5" type="ORF">QJS04_geneDACA001088</name>
</gene>
<protein>
    <recommendedName>
        <fullName evidence="4">WRC domain-containing protein</fullName>
    </recommendedName>
</protein>
<dbReference type="AlphaFoldDB" id="A0AAV9AB24"/>
<dbReference type="InterPro" id="IPR014977">
    <property type="entry name" value="WRC_dom"/>
</dbReference>
<keyword evidence="1" id="KW-0539">Nucleus</keyword>
<reference evidence="5" key="1">
    <citation type="journal article" date="2023" name="Nat. Commun.">
        <title>Diploid and tetraploid genomes of Acorus and the evolution of monocots.</title>
        <authorList>
            <person name="Ma L."/>
            <person name="Liu K.W."/>
            <person name="Li Z."/>
            <person name="Hsiao Y.Y."/>
            <person name="Qi Y."/>
            <person name="Fu T."/>
            <person name="Tang G.D."/>
            <person name="Zhang D."/>
            <person name="Sun W.H."/>
            <person name="Liu D.K."/>
            <person name="Li Y."/>
            <person name="Chen G.Z."/>
            <person name="Liu X.D."/>
            <person name="Liao X.Y."/>
            <person name="Jiang Y.T."/>
            <person name="Yu X."/>
            <person name="Hao Y."/>
            <person name="Huang J."/>
            <person name="Zhao X.W."/>
            <person name="Ke S."/>
            <person name="Chen Y.Y."/>
            <person name="Wu W.L."/>
            <person name="Hsu J.L."/>
            <person name="Lin Y.F."/>
            <person name="Huang M.D."/>
            <person name="Li C.Y."/>
            <person name="Huang L."/>
            <person name="Wang Z.W."/>
            <person name="Zhao X."/>
            <person name="Zhong W.Y."/>
            <person name="Peng D.H."/>
            <person name="Ahmad S."/>
            <person name="Lan S."/>
            <person name="Zhang J.S."/>
            <person name="Tsai W.C."/>
            <person name="Van de Peer Y."/>
            <person name="Liu Z.J."/>
        </authorList>
    </citation>
    <scope>NUCLEOTIDE SEQUENCE</scope>
    <source>
        <strain evidence="5">SCP</strain>
    </source>
</reference>
<evidence type="ECO:0000259" key="4">
    <source>
        <dbReference type="PROSITE" id="PS51667"/>
    </source>
</evidence>
<comment type="caution">
    <text evidence="5">The sequence shown here is derived from an EMBL/GenBank/DDBJ whole genome shotgun (WGS) entry which is preliminary data.</text>
</comment>
<dbReference type="Proteomes" id="UP001179952">
    <property type="component" value="Unassembled WGS sequence"/>
</dbReference>
<feature type="compositionally biased region" description="Gly residues" evidence="3">
    <location>
        <begin position="148"/>
        <end position="160"/>
    </location>
</feature>
<evidence type="ECO:0000256" key="3">
    <source>
        <dbReference type="SAM" id="MobiDB-lite"/>
    </source>
</evidence>
<reference evidence="5" key="2">
    <citation type="submission" date="2023-06" db="EMBL/GenBank/DDBJ databases">
        <authorList>
            <person name="Ma L."/>
            <person name="Liu K.-W."/>
            <person name="Li Z."/>
            <person name="Hsiao Y.-Y."/>
            <person name="Qi Y."/>
            <person name="Fu T."/>
            <person name="Tang G."/>
            <person name="Zhang D."/>
            <person name="Sun W.-H."/>
            <person name="Liu D.-K."/>
            <person name="Li Y."/>
            <person name="Chen G.-Z."/>
            <person name="Liu X.-D."/>
            <person name="Liao X.-Y."/>
            <person name="Jiang Y.-T."/>
            <person name="Yu X."/>
            <person name="Hao Y."/>
            <person name="Huang J."/>
            <person name="Zhao X.-W."/>
            <person name="Ke S."/>
            <person name="Chen Y.-Y."/>
            <person name="Wu W.-L."/>
            <person name="Hsu J.-L."/>
            <person name="Lin Y.-F."/>
            <person name="Huang M.-D."/>
            <person name="Li C.-Y."/>
            <person name="Huang L."/>
            <person name="Wang Z.-W."/>
            <person name="Zhao X."/>
            <person name="Zhong W.-Y."/>
            <person name="Peng D.-H."/>
            <person name="Ahmad S."/>
            <person name="Lan S."/>
            <person name="Zhang J.-S."/>
            <person name="Tsai W.-C."/>
            <person name="Van De Peer Y."/>
            <person name="Liu Z.-J."/>
        </authorList>
    </citation>
    <scope>NUCLEOTIDE SEQUENCE</scope>
    <source>
        <strain evidence="5">SCP</strain>
        <tissue evidence="5">Leaves</tissue>
    </source>
</reference>
<feature type="domain" description="WRC" evidence="4">
    <location>
        <begin position="79"/>
        <end position="124"/>
    </location>
</feature>
<sequence length="368" mass="39833">MELEETPPVVDNRCMKNNGGRSWRCKNHRMPGKCLCQKHYLSIVRYQRRNLPLPPPPSDQDPQTPDDVGGASIDGPGFPPDEQRCVKTNGGKYWRCKNDRLPGKSFCGRHSFRRSRPMTKAALVGRVSVKVGTDEGDAVIVPEADWTGEGGDGGGGGEGSGFQRVEKLRVSRKRKVAEGSESPAPQKGRSKLRVSRKKAMEGVDGVLDPEMGGSEVLRVSVDEANEASVSIADGDFGAEVMEDGMSDAVDLDGLESVGVLEGTMHDLYGSAGVVDEGDCTVGRFDDALDFEMTAPPIETTMACWTRHSIKYTHQSSSTATPALTPCLMLVVLSAHLLLSEVKLSGGYNSNVLWSEQFVGGFEEAQRQK</sequence>
<name>A0AAV9AB24_ACOGR</name>
<proteinExistence type="predicted"/>
<comment type="caution">
    <text evidence="2">Lacks conserved residue(s) required for the propagation of feature annotation.</text>
</comment>
<dbReference type="Pfam" id="PF08879">
    <property type="entry name" value="WRC"/>
    <property type="match status" value="1"/>
</dbReference>
<dbReference type="EMBL" id="JAUJYN010000010">
    <property type="protein sequence ID" value="KAK1261414.1"/>
    <property type="molecule type" value="Genomic_DNA"/>
</dbReference>
<organism evidence="5 6">
    <name type="scientific">Acorus gramineus</name>
    <name type="common">Dwarf sweet flag</name>
    <dbReference type="NCBI Taxonomy" id="55184"/>
    <lineage>
        <taxon>Eukaryota</taxon>
        <taxon>Viridiplantae</taxon>
        <taxon>Streptophyta</taxon>
        <taxon>Embryophyta</taxon>
        <taxon>Tracheophyta</taxon>
        <taxon>Spermatophyta</taxon>
        <taxon>Magnoliopsida</taxon>
        <taxon>Liliopsida</taxon>
        <taxon>Acoraceae</taxon>
        <taxon>Acorus</taxon>
    </lineage>
</organism>
<evidence type="ECO:0000256" key="2">
    <source>
        <dbReference type="PROSITE-ProRule" id="PRU01002"/>
    </source>
</evidence>
<feature type="region of interest" description="Disordered" evidence="3">
    <location>
        <begin position="144"/>
        <end position="195"/>
    </location>
</feature>
<evidence type="ECO:0000313" key="6">
    <source>
        <dbReference type="Proteomes" id="UP001179952"/>
    </source>
</evidence>
<dbReference type="PROSITE" id="PS51667">
    <property type="entry name" value="WRC"/>
    <property type="match status" value="2"/>
</dbReference>
<accession>A0AAV9AB24</accession>
<evidence type="ECO:0000313" key="5">
    <source>
        <dbReference type="EMBL" id="KAK1261414.1"/>
    </source>
</evidence>
<evidence type="ECO:0000256" key="1">
    <source>
        <dbReference type="ARBA" id="ARBA00023242"/>
    </source>
</evidence>
<feature type="domain" description="WRC" evidence="4">
    <location>
        <begin position="8"/>
        <end position="54"/>
    </location>
</feature>
<feature type="region of interest" description="Disordered" evidence="3">
    <location>
        <begin position="49"/>
        <end position="83"/>
    </location>
</feature>